<comment type="caution">
    <text evidence="2">The sequence shown here is derived from an EMBL/GenBank/DDBJ whole genome shotgun (WGS) entry which is preliminary data.</text>
</comment>
<organism evidence="2 3">
    <name type="scientific">Hortaea werneckii</name>
    <name type="common">Black yeast</name>
    <name type="synonym">Cladosporium werneckii</name>
    <dbReference type="NCBI Taxonomy" id="91943"/>
    <lineage>
        <taxon>Eukaryota</taxon>
        <taxon>Fungi</taxon>
        <taxon>Dikarya</taxon>
        <taxon>Ascomycota</taxon>
        <taxon>Pezizomycotina</taxon>
        <taxon>Dothideomycetes</taxon>
        <taxon>Dothideomycetidae</taxon>
        <taxon>Mycosphaerellales</taxon>
        <taxon>Teratosphaeriaceae</taxon>
        <taxon>Hortaea</taxon>
    </lineage>
</organism>
<protein>
    <submittedName>
        <fullName evidence="2">Uncharacterized protein</fullName>
    </submittedName>
</protein>
<gene>
    <name evidence="2" type="ORF">D0865_13666</name>
</gene>
<dbReference type="EMBL" id="QWIN01001803">
    <property type="protein sequence ID" value="RMY36330.1"/>
    <property type="molecule type" value="Genomic_DNA"/>
</dbReference>
<evidence type="ECO:0000313" key="3">
    <source>
        <dbReference type="Proteomes" id="UP000270230"/>
    </source>
</evidence>
<sequence>MSYGQAEPISHEGDGGMQVQFPVVVNSTLTTVGGDGSDGSGSQSAKTSVAAESPAATSSLVTPTATTSTSAQSSSTSDTGEGEDQSSSENESGGGNGGELNISHANSVSGTPELLAVQGWAGLGLLLMFT</sequence>
<evidence type="ECO:0000313" key="2">
    <source>
        <dbReference type="EMBL" id="RMY36330.1"/>
    </source>
</evidence>
<feature type="region of interest" description="Disordered" evidence="1">
    <location>
        <begin position="1"/>
        <end position="106"/>
    </location>
</feature>
<name>A0A3M7BA80_HORWE</name>
<proteinExistence type="predicted"/>
<reference evidence="2 3" key="1">
    <citation type="journal article" date="2018" name="BMC Genomics">
        <title>Genomic evidence for intraspecific hybridization in a clonal and extremely halotolerant yeast.</title>
        <authorList>
            <person name="Gostincar C."/>
            <person name="Stajich J.E."/>
            <person name="Zupancic J."/>
            <person name="Zalar P."/>
            <person name="Gunde-Cimerman N."/>
        </authorList>
    </citation>
    <scope>NUCLEOTIDE SEQUENCE [LARGE SCALE GENOMIC DNA]</scope>
    <source>
        <strain evidence="2 3">EXF-151</strain>
    </source>
</reference>
<dbReference type="AlphaFoldDB" id="A0A3M7BA80"/>
<evidence type="ECO:0000256" key="1">
    <source>
        <dbReference type="SAM" id="MobiDB-lite"/>
    </source>
</evidence>
<dbReference type="Proteomes" id="UP000270230">
    <property type="component" value="Unassembled WGS sequence"/>
</dbReference>
<accession>A0A3M7BA80</accession>
<feature type="compositionally biased region" description="Low complexity" evidence="1">
    <location>
        <begin position="53"/>
        <end position="79"/>
    </location>
</feature>